<comment type="caution">
    <text evidence="2">The sequence shown here is derived from an EMBL/GenBank/DDBJ whole genome shotgun (WGS) entry which is preliminary data.</text>
</comment>
<dbReference type="PANTHER" id="PTHR37962:SF2">
    <property type="entry name" value="MALE STERILE (3) 76CA"/>
    <property type="match status" value="1"/>
</dbReference>
<feature type="compositionally biased region" description="Polar residues" evidence="1">
    <location>
        <begin position="318"/>
        <end position="327"/>
    </location>
</feature>
<dbReference type="PANTHER" id="PTHR37962">
    <property type="entry name" value="MALE STERILE (3) 76CA"/>
    <property type="match status" value="1"/>
</dbReference>
<dbReference type="AlphaFoldDB" id="A0AAV5UF00"/>
<dbReference type="EMBL" id="BTSX01000006">
    <property type="protein sequence ID" value="GMT05561.1"/>
    <property type="molecule type" value="Genomic_DNA"/>
</dbReference>
<feature type="region of interest" description="Disordered" evidence="1">
    <location>
        <begin position="1"/>
        <end position="20"/>
    </location>
</feature>
<proteinExistence type="predicted"/>
<protein>
    <submittedName>
        <fullName evidence="2">Uncharacterized protein</fullName>
    </submittedName>
</protein>
<gene>
    <name evidence="2" type="ORF">PENTCL1PPCAC_27735</name>
</gene>
<feature type="compositionally biased region" description="Polar residues" evidence="1">
    <location>
        <begin position="355"/>
        <end position="366"/>
    </location>
</feature>
<evidence type="ECO:0000313" key="3">
    <source>
        <dbReference type="Proteomes" id="UP001432027"/>
    </source>
</evidence>
<feature type="region of interest" description="Disordered" evidence="1">
    <location>
        <begin position="308"/>
        <end position="366"/>
    </location>
</feature>
<keyword evidence="3" id="KW-1185">Reference proteome</keyword>
<dbReference type="Proteomes" id="UP001432027">
    <property type="component" value="Unassembled WGS sequence"/>
</dbReference>
<evidence type="ECO:0000256" key="1">
    <source>
        <dbReference type="SAM" id="MobiDB-lite"/>
    </source>
</evidence>
<reference evidence="2" key="1">
    <citation type="submission" date="2023-10" db="EMBL/GenBank/DDBJ databases">
        <title>Genome assembly of Pristionchus species.</title>
        <authorList>
            <person name="Yoshida K."/>
            <person name="Sommer R.J."/>
        </authorList>
    </citation>
    <scope>NUCLEOTIDE SEQUENCE</scope>
    <source>
        <strain evidence="2">RS0144</strain>
    </source>
</reference>
<organism evidence="2 3">
    <name type="scientific">Pristionchus entomophagus</name>
    <dbReference type="NCBI Taxonomy" id="358040"/>
    <lineage>
        <taxon>Eukaryota</taxon>
        <taxon>Metazoa</taxon>
        <taxon>Ecdysozoa</taxon>
        <taxon>Nematoda</taxon>
        <taxon>Chromadorea</taxon>
        <taxon>Rhabditida</taxon>
        <taxon>Rhabditina</taxon>
        <taxon>Diplogasteromorpha</taxon>
        <taxon>Diplogasteroidea</taxon>
        <taxon>Neodiplogasteridae</taxon>
        <taxon>Pristionchus</taxon>
    </lineage>
</organism>
<accession>A0AAV5UF00</accession>
<name>A0AAV5UF00_9BILA</name>
<sequence>MNTPGDPSSSSTPQHSLLPNVQPTLEQNNRVSVWHLPSDISQSRLGGRTSPSNACTLIALQLIELIERRNLHFATTHTPLSLPPRVLRAHAGAESQPTTTTCIRYVIGTFVEAIIDGNEAHAHAAKTRKPEEQNFTIPDAIKAMMRPLTEIDFCMVTGPFAVQVPHFIRIALRSPSLLPLDRIHFVLIAFERTVLLVADRRTNSLIVLDSHLHGVTCAVTTGAVVAAAHLSDLSTLFHWMGDYIFPESRSPNFVQEFEISTVTYAGTSRDCVEESRGGFSSFTRPPPVPPVPPVLLMRPMPIFISSWCDKENEPPGSSHEQSMQQPLKKTIKRSADSSDLAPLGSSNNKRVRSGSDATTTVADHSD</sequence>
<evidence type="ECO:0000313" key="2">
    <source>
        <dbReference type="EMBL" id="GMT05561.1"/>
    </source>
</evidence>